<name>A0A9W7XCB1_9POAL</name>
<dbReference type="Proteomes" id="UP001164776">
    <property type="component" value="Unassembled WGS sequence"/>
</dbReference>
<sequence length="683" mass="77268">MLKSRVRDVGERRLRYDVRVPAAKPKPRPPLVSGKDSEANERDAFLRALEEPSFDEAIRLLPFAPVYKDGEPLHDIINKDHNADDHVDTMKMLLRALYAYPHGTTEELEKLRDKLKDRAPLEVRKEVMVFCYSKLSTHYKSCLQYLTTFLDESSISRTSLVRRWVAEGLVAREEGLRSMEEAGERCFDELVFRGFVRPVAIVATGLKIKSCTMDDSVRSFVIDMAESENFVAGILPTHFNYQLKIRKIVRRQLPQQPTHPDGFSCCGALVPRKPPLQDADGKLLHPMDEIARLLRDLPQEYRLNVLDLGGCRGLEKRHLKSICKVPSLKYLSLRNTEISRLPKAINDLWLLETLDVRQTHLQRPSDMERIYLPRLKHLLAGHIVHGNAGEMLSTVRMPHKISKDTEVLRHVHILHAEQDLLGRVGHLKKQLRKLGVVVDGSEDNIRFLLRTISVLSECLRSLSVWITAPPATAGVSDGYNLDYKEEPNGGSVPSPPANPTPMFLESLNIKYCKGSQTIGNLPSWISGLKLLRKLTLRDTQLLEQSLCILGKLESLCCLRLRRDSYIGNTISLNKGEFGKLRLLLIDHVSPTLKAIAFEAEAAPNLEKVAWTVDSIAITPDTISGIRHLPASLKVLELRGDWTGQRYLKEALAENKKCLLVRYSSPDPDSPFDEKSHDVFVEAK</sequence>
<keyword evidence="1" id="KW-0677">Repeat</keyword>
<dbReference type="Gene3D" id="1.10.10.10">
    <property type="entry name" value="Winged helix-like DNA-binding domain superfamily/Winged helix DNA-binding domain"/>
    <property type="match status" value="1"/>
</dbReference>
<organism evidence="6 7">
    <name type="scientific">Paspalum vaginatum</name>
    <name type="common">seashore paspalum</name>
    <dbReference type="NCBI Taxonomy" id="158149"/>
    <lineage>
        <taxon>Eukaryota</taxon>
        <taxon>Viridiplantae</taxon>
        <taxon>Streptophyta</taxon>
        <taxon>Embryophyta</taxon>
        <taxon>Tracheophyta</taxon>
        <taxon>Spermatophyta</taxon>
        <taxon>Magnoliopsida</taxon>
        <taxon>Liliopsida</taxon>
        <taxon>Poales</taxon>
        <taxon>Poaceae</taxon>
        <taxon>PACMAD clade</taxon>
        <taxon>Panicoideae</taxon>
        <taxon>Andropogonodae</taxon>
        <taxon>Paspaleae</taxon>
        <taxon>Paspalinae</taxon>
        <taxon>Paspalum</taxon>
    </lineage>
</organism>
<dbReference type="PANTHER" id="PTHR23155:SF1091">
    <property type="entry name" value="EXPRESSED PROTEIN"/>
    <property type="match status" value="1"/>
</dbReference>
<evidence type="ECO:0000313" key="7">
    <source>
        <dbReference type="Proteomes" id="UP001164776"/>
    </source>
</evidence>
<dbReference type="Pfam" id="PF23598">
    <property type="entry name" value="LRR_14"/>
    <property type="match status" value="1"/>
</dbReference>
<proteinExistence type="predicted"/>
<protein>
    <recommendedName>
        <fullName evidence="8">NB-ARC domain-containing protein</fullName>
    </recommendedName>
</protein>
<comment type="caution">
    <text evidence="6">The sequence shown here is derived from an EMBL/GenBank/DDBJ whole genome shotgun (WGS) entry which is preliminary data.</text>
</comment>
<feature type="domain" description="Disease resistance R13L4/SHOC-2-like LRR" evidence="5">
    <location>
        <begin position="303"/>
        <end position="645"/>
    </location>
</feature>
<evidence type="ECO:0000256" key="3">
    <source>
        <dbReference type="SAM" id="MobiDB-lite"/>
    </source>
</evidence>
<dbReference type="GO" id="GO:0098542">
    <property type="term" value="P:defense response to other organism"/>
    <property type="evidence" value="ECO:0007669"/>
    <property type="project" value="TreeGrafter"/>
</dbReference>
<dbReference type="Pfam" id="PF23559">
    <property type="entry name" value="WHD_DRP"/>
    <property type="match status" value="1"/>
</dbReference>
<dbReference type="InterPro" id="IPR044974">
    <property type="entry name" value="Disease_R_plants"/>
</dbReference>
<dbReference type="PANTHER" id="PTHR23155">
    <property type="entry name" value="DISEASE RESISTANCE PROTEIN RP"/>
    <property type="match status" value="1"/>
</dbReference>
<dbReference type="InterPro" id="IPR036388">
    <property type="entry name" value="WH-like_DNA-bd_sf"/>
</dbReference>
<dbReference type="EMBL" id="MU629608">
    <property type="protein sequence ID" value="KAJ1255946.1"/>
    <property type="molecule type" value="Genomic_DNA"/>
</dbReference>
<evidence type="ECO:0000256" key="1">
    <source>
        <dbReference type="ARBA" id="ARBA00022737"/>
    </source>
</evidence>
<dbReference type="AlphaFoldDB" id="A0A9W7XCB1"/>
<evidence type="ECO:0000313" key="6">
    <source>
        <dbReference type="EMBL" id="KAJ1255946.1"/>
    </source>
</evidence>
<dbReference type="InterPro" id="IPR055414">
    <property type="entry name" value="LRR_R13L4/SHOC2-like"/>
</dbReference>
<feature type="domain" description="Disease resistance protein winged helix" evidence="4">
    <location>
        <begin position="152"/>
        <end position="219"/>
    </location>
</feature>
<keyword evidence="2" id="KW-0611">Plant defense</keyword>
<dbReference type="InterPro" id="IPR058922">
    <property type="entry name" value="WHD_DRP"/>
</dbReference>
<gene>
    <name evidence="6" type="ORF">BS78_K131800</name>
</gene>
<dbReference type="OrthoDB" id="672526at2759"/>
<reference evidence="6 7" key="1">
    <citation type="submission" date="2022-10" db="EMBL/GenBank/DDBJ databases">
        <title>WGS assembly of Paspalum vaginatum 540-79.</title>
        <authorList>
            <person name="Sun G."/>
            <person name="Wase N."/>
            <person name="Shu S."/>
            <person name="Jenkins J."/>
            <person name="Zhou B."/>
            <person name="Torres-Rodriguez J."/>
            <person name="Chen C."/>
            <person name="Sandor L."/>
            <person name="Plott C."/>
            <person name="Yoshinga Y."/>
            <person name="Daum C."/>
            <person name="Qi P."/>
            <person name="Barry K."/>
            <person name="Lipzen A."/>
            <person name="Berry L."/>
            <person name="Pedersen C."/>
            <person name="Gottilla T."/>
            <person name="Foltz A."/>
            <person name="Yu H."/>
            <person name="O'Malley R."/>
            <person name="Zhang C."/>
            <person name="Devos K."/>
            <person name="Sigmon B."/>
            <person name="Yu B."/>
            <person name="Obata T."/>
            <person name="Schmutz J."/>
            <person name="Schnable J."/>
        </authorList>
    </citation>
    <scope>NUCLEOTIDE SEQUENCE [LARGE SCALE GENOMIC DNA]</scope>
    <source>
        <strain evidence="7">cv. 540-79</strain>
    </source>
</reference>
<evidence type="ECO:0000259" key="4">
    <source>
        <dbReference type="Pfam" id="PF23559"/>
    </source>
</evidence>
<keyword evidence="7" id="KW-1185">Reference proteome</keyword>
<evidence type="ECO:0000256" key="2">
    <source>
        <dbReference type="ARBA" id="ARBA00022821"/>
    </source>
</evidence>
<dbReference type="InterPro" id="IPR032675">
    <property type="entry name" value="LRR_dom_sf"/>
</dbReference>
<feature type="region of interest" description="Disordered" evidence="3">
    <location>
        <begin position="18"/>
        <end position="38"/>
    </location>
</feature>
<evidence type="ECO:0008006" key="8">
    <source>
        <dbReference type="Google" id="ProtNLM"/>
    </source>
</evidence>
<evidence type="ECO:0000259" key="5">
    <source>
        <dbReference type="Pfam" id="PF23598"/>
    </source>
</evidence>
<dbReference type="Gene3D" id="3.80.10.10">
    <property type="entry name" value="Ribonuclease Inhibitor"/>
    <property type="match status" value="1"/>
</dbReference>
<accession>A0A9W7XCB1</accession>
<dbReference type="SUPFAM" id="SSF52047">
    <property type="entry name" value="RNI-like"/>
    <property type="match status" value="1"/>
</dbReference>